<evidence type="ECO:0000313" key="12">
    <source>
        <dbReference type="Proteomes" id="UP001174691"/>
    </source>
</evidence>
<proteinExistence type="inferred from homology"/>
<feature type="signal peptide" evidence="9">
    <location>
        <begin position="1"/>
        <end position="17"/>
    </location>
</feature>
<keyword evidence="6" id="KW-0119">Carbohydrate metabolism</keyword>
<dbReference type="AlphaFoldDB" id="A0AA38VBL5"/>
<evidence type="ECO:0000256" key="8">
    <source>
        <dbReference type="ARBA" id="ARBA00023326"/>
    </source>
</evidence>
<name>A0AA38VBL5_9PEZI</name>
<comment type="similarity">
    <text evidence="2">Belongs to the glycosyl hydrolase 45 (cellulase K) family.</text>
</comment>
<organism evidence="11 12">
    <name type="scientific">Coniochaeta hoffmannii</name>
    <dbReference type="NCBI Taxonomy" id="91930"/>
    <lineage>
        <taxon>Eukaryota</taxon>
        <taxon>Fungi</taxon>
        <taxon>Dikarya</taxon>
        <taxon>Ascomycota</taxon>
        <taxon>Pezizomycotina</taxon>
        <taxon>Sordariomycetes</taxon>
        <taxon>Sordariomycetidae</taxon>
        <taxon>Coniochaetales</taxon>
        <taxon>Coniochaetaceae</taxon>
        <taxon>Coniochaeta</taxon>
    </lineage>
</organism>
<keyword evidence="8" id="KW-0624">Polysaccharide degradation</keyword>
<keyword evidence="5" id="KW-0136">Cellulose degradation</keyword>
<comment type="caution">
    <text evidence="11">The sequence shown here is derived from an EMBL/GenBank/DDBJ whole genome shotgun (WGS) entry which is preliminary data.</text>
</comment>
<evidence type="ECO:0000256" key="6">
    <source>
        <dbReference type="ARBA" id="ARBA00023277"/>
    </source>
</evidence>
<comment type="catalytic activity">
    <reaction evidence="1">
        <text>Endohydrolysis of (1-&gt;4)-beta-D-glucosidic linkages in cellulose, lichenin and cereal beta-D-glucans.</text>
        <dbReference type="EC" id="3.2.1.4"/>
    </reaction>
</comment>
<feature type="chain" id="PRO_5041383339" description="cellulase" evidence="9">
    <location>
        <begin position="18"/>
        <end position="235"/>
    </location>
</feature>
<evidence type="ECO:0000256" key="3">
    <source>
        <dbReference type="ARBA" id="ARBA00012601"/>
    </source>
</evidence>
<dbReference type="InterPro" id="IPR036908">
    <property type="entry name" value="RlpA-like_sf"/>
</dbReference>
<dbReference type="InterPro" id="IPR000334">
    <property type="entry name" value="Glyco_hydro_45"/>
</dbReference>
<evidence type="ECO:0000256" key="4">
    <source>
        <dbReference type="ARBA" id="ARBA00022801"/>
    </source>
</evidence>
<dbReference type="PANTHER" id="PTHR39730:SF1">
    <property type="entry name" value="ENDOGLUCANASE 1"/>
    <property type="match status" value="1"/>
</dbReference>
<dbReference type="GO" id="GO:0008810">
    <property type="term" value="F:cellulase activity"/>
    <property type="evidence" value="ECO:0007669"/>
    <property type="project" value="UniProtKB-EC"/>
</dbReference>
<dbReference type="PANTHER" id="PTHR39730">
    <property type="entry name" value="ENDOGLUCANASE 1"/>
    <property type="match status" value="1"/>
</dbReference>
<keyword evidence="9" id="KW-0732">Signal</keyword>
<evidence type="ECO:0000256" key="5">
    <source>
        <dbReference type="ARBA" id="ARBA00023001"/>
    </source>
</evidence>
<dbReference type="EMBL" id="JANBVN010000211">
    <property type="protein sequence ID" value="KAJ9132943.1"/>
    <property type="molecule type" value="Genomic_DNA"/>
</dbReference>
<protein>
    <recommendedName>
        <fullName evidence="3">cellulase</fullName>
        <ecNumber evidence="3">3.2.1.4</ecNumber>
    </recommendedName>
</protein>
<feature type="domain" description="Glycosyl hydrolases family 45 active site" evidence="10">
    <location>
        <begin position="32"/>
        <end position="233"/>
    </location>
</feature>
<evidence type="ECO:0000256" key="2">
    <source>
        <dbReference type="ARBA" id="ARBA00007793"/>
    </source>
</evidence>
<reference evidence="11" key="1">
    <citation type="submission" date="2022-07" db="EMBL/GenBank/DDBJ databases">
        <title>Fungi with potential for degradation of polypropylene.</title>
        <authorList>
            <person name="Gostincar C."/>
        </authorList>
    </citation>
    <scope>NUCLEOTIDE SEQUENCE</scope>
    <source>
        <strain evidence="11">EXF-13287</strain>
    </source>
</reference>
<evidence type="ECO:0000259" key="10">
    <source>
        <dbReference type="Pfam" id="PF02015"/>
    </source>
</evidence>
<keyword evidence="12" id="KW-1185">Reference proteome</keyword>
<accession>A0AA38VBL5</accession>
<dbReference type="Pfam" id="PF02015">
    <property type="entry name" value="Glyco_hydro_45"/>
    <property type="match status" value="1"/>
</dbReference>
<dbReference type="EC" id="3.2.1.4" evidence="3"/>
<dbReference type="InterPro" id="IPR052288">
    <property type="entry name" value="GH45_Enzymes"/>
</dbReference>
<gene>
    <name evidence="11" type="ORF">NKR19_g9217</name>
</gene>
<dbReference type="Proteomes" id="UP001174691">
    <property type="component" value="Unassembled WGS sequence"/>
</dbReference>
<dbReference type="SUPFAM" id="SSF50685">
    <property type="entry name" value="Barwin-like endoglucanases"/>
    <property type="match status" value="1"/>
</dbReference>
<evidence type="ECO:0000256" key="1">
    <source>
        <dbReference type="ARBA" id="ARBA00000966"/>
    </source>
</evidence>
<keyword evidence="7" id="KW-0326">Glycosidase</keyword>
<evidence type="ECO:0000313" key="11">
    <source>
        <dbReference type="EMBL" id="KAJ9132943.1"/>
    </source>
</evidence>
<sequence length="235" mass="24630">MRVHGILALSLAAGTLGVEATAAAPAANIGRTLTSWDCCKPACAWTTNLRKAGASGSVAVCDKSDNFLSTSTGASAPSGCNADGKGTGFLCSDYSPRPVSEDLSYGFAITNGVENCCKCFELMWTDGNAAGKRMQLQVVNSGGSVTGGVRQFIVLTPGGGVGPNTQGCDGQWGYDWGRQYGGVTRMQDCELLPDYLQGGCYWRWNWANGEVNGWNITYNQISCPSELTSVSGCSN</sequence>
<evidence type="ECO:0000256" key="7">
    <source>
        <dbReference type="ARBA" id="ARBA00023295"/>
    </source>
</evidence>
<dbReference type="GO" id="GO:0030245">
    <property type="term" value="P:cellulose catabolic process"/>
    <property type="evidence" value="ECO:0007669"/>
    <property type="project" value="UniProtKB-KW"/>
</dbReference>
<evidence type="ECO:0000256" key="9">
    <source>
        <dbReference type="SAM" id="SignalP"/>
    </source>
</evidence>
<dbReference type="Gene3D" id="2.40.40.10">
    <property type="entry name" value="RlpA-like domain"/>
    <property type="match status" value="1"/>
</dbReference>
<keyword evidence="4" id="KW-0378">Hydrolase</keyword>